<keyword evidence="3" id="KW-1185">Reference proteome</keyword>
<feature type="region of interest" description="Disordered" evidence="1">
    <location>
        <begin position="56"/>
        <end position="86"/>
    </location>
</feature>
<gene>
    <name evidence="2" type="ORF">GcM3_140017</name>
</gene>
<name>A0A420I0M6_9PEZI</name>
<evidence type="ECO:0000313" key="3">
    <source>
        <dbReference type="Proteomes" id="UP000283383"/>
    </source>
</evidence>
<dbReference type="STRING" id="62708.A0A420I0M6"/>
<dbReference type="InterPro" id="IPR021109">
    <property type="entry name" value="Peptidase_aspartic_dom_sf"/>
</dbReference>
<evidence type="ECO:0000256" key="1">
    <source>
        <dbReference type="SAM" id="MobiDB-lite"/>
    </source>
</evidence>
<dbReference type="AlphaFoldDB" id="A0A420I0M6"/>
<dbReference type="EMBL" id="MCBQ01014077">
    <property type="protein sequence ID" value="RKF63249.1"/>
    <property type="molecule type" value="Genomic_DNA"/>
</dbReference>
<protein>
    <submittedName>
        <fullName evidence="2">Uncharacterized protein</fullName>
    </submittedName>
</protein>
<dbReference type="CDD" id="cd00303">
    <property type="entry name" value="retropepsin_like"/>
    <property type="match status" value="1"/>
</dbReference>
<comment type="caution">
    <text evidence="2">The sequence shown here is derived from an EMBL/GenBank/DDBJ whole genome shotgun (WGS) entry which is preliminary data.</text>
</comment>
<proteinExistence type="predicted"/>
<reference evidence="2 3" key="1">
    <citation type="journal article" date="2018" name="BMC Genomics">
        <title>Comparative genome analyses reveal sequence features reflecting distinct modes of host-adaptation between dicot and monocot powdery mildew.</title>
        <authorList>
            <person name="Wu Y."/>
            <person name="Ma X."/>
            <person name="Pan Z."/>
            <person name="Kale S.D."/>
            <person name="Song Y."/>
            <person name="King H."/>
            <person name="Zhang Q."/>
            <person name="Presley C."/>
            <person name="Deng X."/>
            <person name="Wei C.I."/>
            <person name="Xiao S."/>
        </authorList>
    </citation>
    <scope>NUCLEOTIDE SEQUENCE [LARGE SCALE GENOMIC DNA]</scope>
    <source>
        <strain evidence="2">UMSG3</strain>
    </source>
</reference>
<evidence type="ECO:0000313" key="2">
    <source>
        <dbReference type="EMBL" id="RKF63249.1"/>
    </source>
</evidence>
<dbReference type="Proteomes" id="UP000283383">
    <property type="component" value="Unassembled WGS sequence"/>
</dbReference>
<feature type="compositionally biased region" description="Polar residues" evidence="1">
    <location>
        <begin position="76"/>
        <end position="86"/>
    </location>
</feature>
<sequence>MRFVVLKALALKLLDDSIDFDTIPNLAAKVNFTFTSADAQLRAKRDEKKAFKNAVNSNRNEPGHYRNKRDMHKPNLPNSIQKNSPSQEQVFRALKEGLCRTCFKKSHKSNDCVENKNRGQYEKFRNERINNLYQNIFPGVESAVDLESVNAALDEFKRDKLTEENFICEANDQDFLNKRLGGKSWTITCTIACNGFSLTTSNALPDTDAGGYIFINRDIAKKALKYLNPQRVIDFPPSPVAGFDGKATQLIDFALILNLKIDGREIVNVTFLVINMKHDLILGRKWFEDYGVVIDCR</sequence>
<accession>A0A420I0M6</accession>
<dbReference type="Gene3D" id="2.40.70.10">
    <property type="entry name" value="Acid Proteases"/>
    <property type="match status" value="1"/>
</dbReference>
<organism evidence="2 3">
    <name type="scientific">Golovinomyces cichoracearum</name>
    <dbReference type="NCBI Taxonomy" id="62708"/>
    <lineage>
        <taxon>Eukaryota</taxon>
        <taxon>Fungi</taxon>
        <taxon>Dikarya</taxon>
        <taxon>Ascomycota</taxon>
        <taxon>Pezizomycotina</taxon>
        <taxon>Leotiomycetes</taxon>
        <taxon>Erysiphales</taxon>
        <taxon>Erysiphaceae</taxon>
        <taxon>Golovinomyces</taxon>
    </lineage>
</organism>